<organism evidence="1 2">
    <name type="scientific">Serendipita vermifera MAFF 305830</name>
    <dbReference type="NCBI Taxonomy" id="933852"/>
    <lineage>
        <taxon>Eukaryota</taxon>
        <taxon>Fungi</taxon>
        <taxon>Dikarya</taxon>
        <taxon>Basidiomycota</taxon>
        <taxon>Agaricomycotina</taxon>
        <taxon>Agaricomycetes</taxon>
        <taxon>Sebacinales</taxon>
        <taxon>Serendipitaceae</taxon>
        <taxon>Serendipita</taxon>
    </lineage>
</organism>
<evidence type="ECO:0000313" key="1">
    <source>
        <dbReference type="EMBL" id="KIM32403.1"/>
    </source>
</evidence>
<reference evidence="2" key="2">
    <citation type="submission" date="2015-01" db="EMBL/GenBank/DDBJ databases">
        <title>Evolutionary Origins and Diversification of the Mycorrhizal Mutualists.</title>
        <authorList>
            <consortium name="DOE Joint Genome Institute"/>
            <consortium name="Mycorrhizal Genomics Consortium"/>
            <person name="Kohler A."/>
            <person name="Kuo A."/>
            <person name="Nagy L.G."/>
            <person name="Floudas D."/>
            <person name="Copeland A."/>
            <person name="Barry K.W."/>
            <person name="Cichocki N."/>
            <person name="Veneault-Fourrey C."/>
            <person name="LaButti K."/>
            <person name="Lindquist E.A."/>
            <person name="Lipzen A."/>
            <person name="Lundell T."/>
            <person name="Morin E."/>
            <person name="Murat C."/>
            <person name="Riley R."/>
            <person name="Ohm R."/>
            <person name="Sun H."/>
            <person name="Tunlid A."/>
            <person name="Henrissat B."/>
            <person name="Grigoriev I.V."/>
            <person name="Hibbett D.S."/>
            <person name="Martin F."/>
        </authorList>
    </citation>
    <scope>NUCLEOTIDE SEQUENCE [LARGE SCALE GENOMIC DNA]</scope>
    <source>
        <strain evidence="2">MAFF 305830</strain>
    </source>
</reference>
<accession>A0A0C2X2B6</accession>
<reference evidence="1 2" key="1">
    <citation type="submission" date="2014-04" db="EMBL/GenBank/DDBJ databases">
        <authorList>
            <consortium name="DOE Joint Genome Institute"/>
            <person name="Kuo A."/>
            <person name="Zuccaro A."/>
            <person name="Kohler A."/>
            <person name="Nagy L.G."/>
            <person name="Floudas D."/>
            <person name="Copeland A."/>
            <person name="Barry K.W."/>
            <person name="Cichocki N."/>
            <person name="Veneault-Fourrey C."/>
            <person name="LaButti K."/>
            <person name="Lindquist E.A."/>
            <person name="Lipzen A."/>
            <person name="Lundell T."/>
            <person name="Morin E."/>
            <person name="Murat C."/>
            <person name="Sun H."/>
            <person name="Tunlid A."/>
            <person name="Henrissat B."/>
            <person name="Grigoriev I.V."/>
            <person name="Hibbett D.S."/>
            <person name="Martin F."/>
            <person name="Nordberg H.P."/>
            <person name="Cantor M.N."/>
            <person name="Hua S.X."/>
        </authorList>
    </citation>
    <scope>NUCLEOTIDE SEQUENCE [LARGE SCALE GENOMIC DNA]</scope>
    <source>
        <strain evidence="1 2">MAFF 305830</strain>
    </source>
</reference>
<dbReference type="AlphaFoldDB" id="A0A0C2X2B6"/>
<dbReference type="EMBL" id="KN824280">
    <property type="protein sequence ID" value="KIM32403.1"/>
    <property type="molecule type" value="Genomic_DNA"/>
</dbReference>
<name>A0A0C2X2B6_SERVB</name>
<dbReference type="HOGENOM" id="CLU_891875_0_0_1"/>
<dbReference type="Proteomes" id="UP000054097">
    <property type="component" value="Unassembled WGS sequence"/>
</dbReference>
<gene>
    <name evidence="1" type="ORF">M408DRAFT_326984</name>
</gene>
<evidence type="ECO:0000313" key="2">
    <source>
        <dbReference type="Proteomes" id="UP000054097"/>
    </source>
</evidence>
<keyword evidence="2" id="KW-1185">Reference proteome</keyword>
<protein>
    <submittedName>
        <fullName evidence="1">Uncharacterized protein</fullName>
    </submittedName>
</protein>
<proteinExistence type="predicted"/>
<sequence>MVHGSVPVGAFTRAIRLYLGHCNCTWCRGEQPAGRSMVPRSELVADLVRRYGSHSKLEIVHEELNQAEIVALSPITSLKVLITQDYGIIVRSEKTQTLQDVPPLSRIPYHRWEFEEWLSKSPMRLTTITALSIDLWVFDMLERMQIPALRHLSVINTYGGGPRQRSLEDALGHLGTQLETFHWNTFKPFVWGVPPPPSHPLCIIRLALTVADETVPIGAYLPVIEGDRSGNRRVVLAHYWCQLLFDRSIYGKTYKVWGAMEAAADAGTTLTDLTNQSLEDYILFCIVHRRGQPRKRRSYWRENDYRYETVVF</sequence>